<reference evidence="2" key="1">
    <citation type="submission" date="2015-12" db="EMBL/GenBank/DDBJ databases">
        <title>Update maize B73 reference genome by single molecule sequencing technologies.</title>
        <authorList>
            <consortium name="Maize Genome Sequencing Project"/>
            <person name="Ware D."/>
        </authorList>
    </citation>
    <scope>NUCLEOTIDE SEQUENCE [LARGE SCALE GENOMIC DNA]</scope>
    <source>
        <strain evidence="2">cv. B73</strain>
    </source>
</reference>
<protein>
    <submittedName>
        <fullName evidence="1">Uncharacterized protein</fullName>
    </submittedName>
</protein>
<sequence length="128" mass="14266">MKSFCCLLSAAVFGVFACLYGLRADRGLQNLLWPRNRSPPATSLLPFVSGLPLYLHQSEGSEATPLGGEGDLPALRRLANLVIAYHANRMLSFYAPARDAMWEQSWENGYWRWSRGLCLCLTLNPVCS</sequence>
<dbReference type="Proteomes" id="UP000007305">
    <property type="component" value="Chromosome 1"/>
</dbReference>
<dbReference type="Gramene" id="Zm00001eb023320_T001">
    <property type="protein sequence ID" value="Zm00001eb023320_P001"/>
    <property type="gene ID" value="Zm00001eb023320"/>
</dbReference>
<dbReference type="AlphaFoldDB" id="A0A804LN77"/>
<reference evidence="1" key="3">
    <citation type="submission" date="2021-05" db="UniProtKB">
        <authorList>
            <consortium name="EnsemblPlants"/>
        </authorList>
    </citation>
    <scope>IDENTIFICATION</scope>
    <source>
        <strain evidence="1">cv. B73</strain>
    </source>
</reference>
<organism evidence="1 2">
    <name type="scientific">Zea mays</name>
    <name type="common">Maize</name>
    <dbReference type="NCBI Taxonomy" id="4577"/>
    <lineage>
        <taxon>Eukaryota</taxon>
        <taxon>Viridiplantae</taxon>
        <taxon>Streptophyta</taxon>
        <taxon>Embryophyta</taxon>
        <taxon>Tracheophyta</taxon>
        <taxon>Spermatophyta</taxon>
        <taxon>Magnoliopsida</taxon>
        <taxon>Liliopsida</taxon>
        <taxon>Poales</taxon>
        <taxon>Poaceae</taxon>
        <taxon>PACMAD clade</taxon>
        <taxon>Panicoideae</taxon>
        <taxon>Andropogonodae</taxon>
        <taxon>Andropogoneae</taxon>
        <taxon>Tripsacinae</taxon>
        <taxon>Zea</taxon>
    </lineage>
</organism>
<keyword evidence="2" id="KW-1185">Reference proteome</keyword>
<evidence type="ECO:0000313" key="2">
    <source>
        <dbReference type="Proteomes" id="UP000007305"/>
    </source>
</evidence>
<evidence type="ECO:0000313" key="1">
    <source>
        <dbReference type="EnsemblPlants" id="Zm00001eb023320_P001"/>
    </source>
</evidence>
<name>A0A804LN77_MAIZE</name>
<accession>A0A804LN77</accession>
<dbReference type="EnsemblPlants" id="Zm00001eb023320_T001">
    <property type="protein sequence ID" value="Zm00001eb023320_P001"/>
    <property type="gene ID" value="Zm00001eb023320"/>
</dbReference>
<dbReference type="InParanoid" id="A0A804LN77"/>
<proteinExistence type="predicted"/>
<dbReference type="PROSITE" id="PS51257">
    <property type="entry name" value="PROKAR_LIPOPROTEIN"/>
    <property type="match status" value="1"/>
</dbReference>
<reference evidence="1" key="2">
    <citation type="submission" date="2019-07" db="EMBL/GenBank/DDBJ databases">
        <authorList>
            <person name="Seetharam A."/>
            <person name="Woodhouse M."/>
            <person name="Cannon E."/>
        </authorList>
    </citation>
    <scope>NUCLEOTIDE SEQUENCE [LARGE SCALE GENOMIC DNA]</scope>
    <source>
        <strain evidence="1">cv. B73</strain>
    </source>
</reference>